<comment type="similarity">
    <text evidence="12">Belongs to the bacterial reverse transcriptase family.</text>
</comment>
<evidence type="ECO:0000256" key="5">
    <source>
        <dbReference type="ARBA" id="ARBA00022759"/>
    </source>
</evidence>
<evidence type="ECO:0000256" key="1">
    <source>
        <dbReference type="ARBA" id="ARBA00022679"/>
    </source>
</evidence>
<evidence type="ECO:0000313" key="16">
    <source>
        <dbReference type="EMBL" id="GLI00899.1"/>
    </source>
</evidence>
<dbReference type="EMBL" id="BSDI01000038">
    <property type="protein sequence ID" value="GLI00899.1"/>
    <property type="molecule type" value="Genomic_DNA"/>
</dbReference>
<comment type="similarity">
    <text evidence="14">Belongs to the CRISPR-associated endonuclease Cas1 family.</text>
</comment>
<dbReference type="Pfam" id="PF00078">
    <property type="entry name" value="RVT_1"/>
    <property type="match status" value="1"/>
</dbReference>
<keyword evidence="1" id="KW-0808">Transferase</keyword>
<comment type="cofactor">
    <cofactor evidence="14">
        <name>Mg(2+)</name>
        <dbReference type="ChEBI" id="CHEBI:18420"/>
    </cofactor>
    <cofactor evidence="14">
        <name>Mn(2+)</name>
        <dbReference type="ChEBI" id="CHEBI:29035"/>
    </cofactor>
</comment>
<dbReference type="InterPro" id="IPR000123">
    <property type="entry name" value="Reverse_transcriptase_msDNA"/>
</dbReference>
<feature type="domain" description="Reverse transcriptase" evidence="15">
    <location>
        <begin position="49"/>
        <end position="272"/>
    </location>
</feature>
<dbReference type="Gene3D" id="3.100.10.20">
    <property type="entry name" value="CRISPR-associated endonuclease Cas1, N-terminal domain"/>
    <property type="match status" value="1"/>
</dbReference>
<comment type="function">
    <text evidence="14">CRISPR (clustered regularly interspaced short palindromic repeat), is an adaptive immune system that provides protection against mobile genetic elements (viruses, transposable elements and conjugative plasmids). CRISPR clusters contain spacers, sequences complementary to antecedent mobile elements, and target invading nucleic acids. CRISPR clusters are transcribed and processed into CRISPR RNA (crRNA). Acts as a dsDNA endonuclease. Involved in the integration of spacer DNA into the CRISPR cassette.</text>
</comment>
<sequence length="622" mass="66939">MGSLYAAATTVEALTTAWEGLLGDDRIDGMVSPGTTRFAAQADQRLAELAAGLADGTFRPRPLTAVKIAKDDGGVRHLAVPPVADRVVEKALAAVLSPVLDVWLGPSSFAYRPGLGVADAVQQVCRLRAEGLGWVARADIDDCFPSMDVARVRRLLAAVVDDPDLFALVDLLLARPVATEAGLRPGRGLAQGAPLSPMLSNLALEQLDDRVREAGFPLVRYGDDMVVSADSQTDAQEGLRMVTEAAKEIHMDVGDTAVMSFEAGFCFLGEDFGPRYPPVLDHHRIVEPATRTVYVGVPGAGVRIEAGRLVVESPDDEELLSVPSGHVERLALFGPVGLSAGARSWALTNDVEVLLASRRGGYLGQLMAGTSRRVQRLRTQLACADDPARTLPLGRAVVEAKIRKQVVLIQRLTRRDHHEELAATVAAMRTLLEMLPDAATIEETMGVEGAAARSYFQALGLLVPAPLRFEGRSRRPPMDVVNAALSFGYTILLGEATAALAAAGLDPAIGLLHTPADRRPSLALDLIEEFRPLVVDQVVVTAARSRRLGPEHGRTEDGRTGVLLTKAGREALIDAYERRMLRTTRGALPGYAGSLRRHLHRQAQRLAAYIERGEPWTGMSWR</sequence>
<feature type="binding site" evidence="14">
    <location>
        <position position="528"/>
    </location>
    <ligand>
        <name>Mn(2+)</name>
        <dbReference type="ChEBI" id="CHEBI:29035"/>
    </ligand>
</feature>
<dbReference type="InterPro" id="IPR043502">
    <property type="entry name" value="DNA/RNA_pol_sf"/>
</dbReference>
<dbReference type="CDD" id="cd09634">
    <property type="entry name" value="Cas1_I-II-III"/>
    <property type="match status" value="1"/>
</dbReference>
<feature type="binding site" evidence="14">
    <location>
        <position position="448"/>
    </location>
    <ligand>
        <name>Mn(2+)</name>
        <dbReference type="ChEBI" id="CHEBI:29035"/>
    </ligand>
</feature>
<dbReference type="SUPFAM" id="SSF56672">
    <property type="entry name" value="DNA/RNA polymerases"/>
    <property type="match status" value="1"/>
</dbReference>
<name>A0ABQ5R289_9ACTN</name>
<dbReference type="Pfam" id="PF01867">
    <property type="entry name" value="Cas_Cas1"/>
    <property type="match status" value="1"/>
</dbReference>
<keyword evidence="8" id="KW-0695">RNA-directed DNA polymerase</keyword>
<evidence type="ECO:0000256" key="7">
    <source>
        <dbReference type="ARBA" id="ARBA00022842"/>
    </source>
</evidence>
<dbReference type="InterPro" id="IPR002729">
    <property type="entry name" value="CRISPR-assoc_Cas1"/>
</dbReference>
<evidence type="ECO:0000256" key="10">
    <source>
        <dbReference type="ARBA" id="ARBA00023125"/>
    </source>
</evidence>
<dbReference type="Proteomes" id="UP001144280">
    <property type="component" value="Unassembled WGS sequence"/>
</dbReference>
<dbReference type="CDD" id="cd01651">
    <property type="entry name" value="RT_G2_intron"/>
    <property type="match status" value="1"/>
</dbReference>
<protein>
    <recommendedName>
        <fullName evidence="14">CRISPR-associated endonuclease Cas1</fullName>
        <ecNumber evidence="14">3.1.-.-</ecNumber>
    </recommendedName>
</protein>
<evidence type="ECO:0000259" key="15">
    <source>
        <dbReference type="PROSITE" id="PS50878"/>
    </source>
</evidence>
<dbReference type="EC" id="3.1.-.-" evidence="14"/>
<gene>
    <name evidence="14" type="primary">cas1</name>
    <name evidence="16" type="ORF">Pa4123_61750</name>
</gene>
<evidence type="ECO:0000256" key="12">
    <source>
        <dbReference type="ARBA" id="ARBA00034120"/>
    </source>
</evidence>
<dbReference type="RefSeq" id="WP_281901526.1">
    <property type="nucleotide sequence ID" value="NZ_BSDI01000038.1"/>
</dbReference>
<dbReference type="Gene3D" id="1.20.120.920">
    <property type="entry name" value="CRISPR-associated endonuclease Cas1, C-terminal domain"/>
    <property type="match status" value="1"/>
</dbReference>
<dbReference type="NCBIfam" id="TIGR00287">
    <property type="entry name" value="cas1"/>
    <property type="match status" value="1"/>
</dbReference>
<keyword evidence="9 14" id="KW-0051">Antiviral defense</keyword>
<reference evidence="16" key="1">
    <citation type="submission" date="2022-12" db="EMBL/GenBank/DDBJ databases">
        <title>New Phytohabitans aurantiacus sp. RD004123 nov., an actinomycete isolated from soil.</title>
        <authorList>
            <person name="Triningsih D.W."/>
            <person name="Harunari E."/>
            <person name="Igarashi Y."/>
        </authorList>
    </citation>
    <scope>NUCLEOTIDE SEQUENCE</scope>
    <source>
        <strain evidence="16">RD004123</strain>
    </source>
</reference>
<dbReference type="InterPro" id="IPR042211">
    <property type="entry name" value="CRISPR-assoc_Cas1_N"/>
</dbReference>
<feature type="binding site" evidence="14">
    <location>
        <position position="513"/>
    </location>
    <ligand>
        <name>Mn(2+)</name>
        <dbReference type="ChEBI" id="CHEBI:29035"/>
    </ligand>
</feature>
<dbReference type="PANTHER" id="PTHR34353:SF2">
    <property type="entry name" value="CRISPR-ASSOCIATED ENDONUCLEASE CAS1 1"/>
    <property type="match status" value="1"/>
</dbReference>
<comment type="caution">
    <text evidence="16">The sequence shown here is derived from an EMBL/GenBank/DDBJ whole genome shotgun (WGS) entry which is preliminary data.</text>
</comment>
<keyword evidence="17" id="KW-1185">Reference proteome</keyword>
<dbReference type="InterPro" id="IPR050646">
    <property type="entry name" value="Cas1"/>
</dbReference>
<evidence type="ECO:0000256" key="11">
    <source>
        <dbReference type="ARBA" id="ARBA00023211"/>
    </source>
</evidence>
<evidence type="ECO:0000256" key="6">
    <source>
        <dbReference type="ARBA" id="ARBA00022801"/>
    </source>
</evidence>
<dbReference type="PANTHER" id="PTHR34353">
    <property type="entry name" value="CRISPR-ASSOCIATED ENDONUCLEASE CAS1 1"/>
    <property type="match status" value="1"/>
</dbReference>
<evidence type="ECO:0000256" key="14">
    <source>
        <dbReference type="HAMAP-Rule" id="MF_01470"/>
    </source>
</evidence>
<dbReference type="HAMAP" id="MF_01470">
    <property type="entry name" value="Cas1"/>
    <property type="match status" value="1"/>
</dbReference>
<keyword evidence="10 14" id="KW-0238">DNA-binding</keyword>
<accession>A0ABQ5R289</accession>
<evidence type="ECO:0000256" key="2">
    <source>
        <dbReference type="ARBA" id="ARBA00022695"/>
    </source>
</evidence>
<proteinExistence type="inferred from homology"/>
<dbReference type="InterPro" id="IPR000477">
    <property type="entry name" value="RT_dom"/>
</dbReference>
<keyword evidence="11 14" id="KW-0464">Manganese</keyword>
<organism evidence="16 17">
    <name type="scientific">Phytohabitans aurantiacus</name>
    <dbReference type="NCBI Taxonomy" id="3016789"/>
    <lineage>
        <taxon>Bacteria</taxon>
        <taxon>Bacillati</taxon>
        <taxon>Actinomycetota</taxon>
        <taxon>Actinomycetes</taxon>
        <taxon>Micromonosporales</taxon>
        <taxon>Micromonosporaceae</taxon>
    </lineage>
</organism>
<evidence type="ECO:0000256" key="9">
    <source>
        <dbReference type="ARBA" id="ARBA00023118"/>
    </source>
</evidence>
<keyword evidence="5 14" id="KW-0255">Endonuclease</keyword>
<keyword evidence="3 14" id="KW-0540">Nuclease</keyword>
<keyword evidence="2" id="KW-0548">Nucleotidyltransferase</keyword>
<dbReference type="PROSITE" id="PS50878">
    <property type="entry name" value="RT_POL"/>
    <property type="match status" value="1"/>
</dbReference>
<evidence type="ECO:0000256" key="4">
    <source>
        <dbReference type="ARBA" id="ARBA00022723"/>
    </source>
</evidence>
<evidence type="ECO:0000256" key="8">
    <source>
        <dbReference type="ARBA" id="ARBA00022918"/>
    </source>
</evidence>
<evidence type="ECO:0000313" key="17">
    <source>
        <dbReference type="Proteomes" id="UP001144280"/>
    </source>
</evidence>
<keyword evidence="7 14" id="KW-0460">Magnesium</keyword>
<keyword evidence="4 14" id="KW-0479">Metal-binding</keyword>
<keyword evidence="6 14" id="KW-0378">Hydrolase</keyword>
<evidence type="ECO:0000256" key="13">
    <source>
        <dbReference type="ARBA" id="ARBA00038592"/>
    </source>
</evidence>
<dbReference type="InterPro" id="IPR042206">
    <property type="entry name" value="CRISPR-assoc_Cas1_C"/>
</dbReference>
<comment type="subunit">
    <text evidence="13 14">Homodimer, forms a heterotetramer with a Cas2 homodimer.</text>
</comment>
<dbReference type="PRINTS" id="PR00866">
    <property type="entry name" value="RNADNAPOLMS"/>
</dbReference>
<evidence type="ECO:0000256" key="3">
    <source>
        <dbReference type="ARBA" id="ARBA00022722"/>
    </source>
</evidence>